<accession>A0A9D4F2I6</accession>
<keyword evidence="3" id="KW-1185">Reference proteome</keyword>
<reference evidence="2" key="2">
    <citation type="submission" date="2020-11" db="EMBL/GenBank/DDBJ databases">
        <authorList>
            <person name="McCartney M.A."/>
            <person name="Auch B."/>
            <person name="Kono T."/>
            <person name="Mallez S."/>
            <person name="Becker A."/>
            <person name="Gohl D.M."/>
            <person name="Silverstein K.A.T."/>
            <person name="Koren S."/>
            <person name="Bechman K.B."/>
            <person name="Herman A."/>
            <person name="Abrahante J.E."/>
            <person name="Garbe J."/>
        </authorList>
    </citation>
    <scope>NUCLEOTIDE SEQUENCE</scope>
    <source>
        <strain evidence="2">Duluth1</strain>
        <tissue evidence="2">Whole animal</tissue>
    </source>
</reference>
<dbReference type="AlphaFoldDB" id="A0A9D4F2I6"/>
<dbReference type="EMBL" id="JAIWYP010000008">
    <property type="protein sequence ID" value="KAH3788520.1"/>
    <property type="molecule type" value="Genomic_DNA"/>
</dbReference>
<name>A0A9D4F2I6_DREPO</name>
<feature type="transmembrane region" description="Helical" evidence="1">
    <location>
        <begin position="46"/>
        <end position="67"/>
    </location>
</feature>
<keyword evidence="1" id="KW-0812">Transmembrane</keyword>
<proteinExistence type="predicted"/>
<keyword evidence="1" id="KW-1133">Transmembrane helix</keyword>
<evidence type="ECO:0000313" key="2">
    <source>
        <dbReference type="EMBL" id="KAH3788520.1"/>
    </source>
</evidence>
<comment type="caution">
    <text evidence="2">The sequence shown here is derived from an EMBL/GenBank/DDBJ whole genome shotgun (WGS) entry which is preliminary data.</text>
</comment>
<feature type="transmembrane region" description="Helical" evidence="1">
    <location>
        <begin position="79"/>
        <end position="95"/>
    </location>
</feature>
<keyword evidence="1" id="KW-0472">Membrane</keyword>
<gene>
    <name evidence="2" type="ORF">DPMN_166665</name>
</gene>
<feature type="transmembrane region" description="Helical" evidence="1">
    <location>
        <begin position="12"/>
        <end position="34"/>
    </location>
</feature>
<evidence type="ECO:0000256" key="1">
    <source>
        <dbReference type="SAM" id="Phobius"/>
    </source>
</evidence>
<protein>
    <submittedName>
        <fullName evidence="2">Uncharacterized protein</fullName>
    </submittedName>
</protein>
<organism evidence="2 3">
    <name type="scientific">Dreissena polymorpha</name>
    <name type="common">Zebra mussel</name>
    <name type="synonym">Mytilus polymorpha</name>
    <dbReference type="NCBI Taxonomy" id="45954"/>
    <lineage>
        <taxon>Eukaryota</taxon>
        <taxon>Metazoa</taxon>
        <taxon>Spiralia</taxon>
        <taxon>Lophotrochozoa</taxon>
        <taxon>Mollusca</taxon>
        <taxon>Bivalvia</taxon>
        <taxon>Autobranchia</taxon>
        <taxon>Heteroconchia</taxon>
        <taxon>Euheterodonta</taxon>
        <taxon>Imparidentia</taxon>
        <taxon>Neoheterodontei</taxon>
        <taxon>Myida</taxon>
        <taxon>Dreissenoidea</taxon>
        <taxon>Dreissenidae</taxon>
        <taxon>Dreissena</taxon>
    </lineage>
</organism>
<sequence>MSIPALSVSKAIFLLAGMMYFGAGVSLASSLLLRSVDFSGRSRLQCTVRIFLDLQFCFFILYTGILSSGLDSTMYGPDSHLSAILRLPLIVAFFAKTMSPGLRTEDLAF</sequence>
<dbReference type="Proteomes" id="UP000828390">
    <property type="component" value="Unassembled WGS sequence"/>
</dbReference>
<evidence type="ECO:0000313" key="3">
    <source>
        <dbReference type="Proteomes" id="UP000828390"/>
    </source>
</evidence>
<reference evidence="2" key="1">
    <citation type="journal article" date="2019" name="bioRxiv">
        <title>The Genome of the Zebra Mussel, Dreissena polymorpha: A Resource for Invasive Species Research.</title>
        <authorList>
            <person name="McCartney M.A."/>
            <person name="Auch B."/>
            <person name="Kono T."/>
            <person name="Mallez S."/>
            <person name="Zhang Y."/>
            <person name="Obille A."/>
            <person name="Becker A."/>
            <person name="Abrahante J.E."/>
            <person name="Garbe J."/>
            <person name="Badalamenti J.P."/>
            <person name="Herman A."/>
            <person name="Mangelson H."/>
            <person name="Liachko I."/>
            <person name="Sullivan S."/>
            <person name="Sone E.D."/>
            <person name="Koren S."/>
            <person name="Silverstein K.A.T."/>
            <person name="Beckman K.B."/>
            <person name="Gohl D.M."/>
        </authorList>
    </citation>
    <scope>NUCLEOTIDE SEQUENCE</scope>
    <source>
        <strain evidence="2">Duluth1</strain>
        <tissue evidence="2">Whole animal</tissue>
    </source>
</reference>